<comment type="similarity">
    <text evidence="11">Belongs to the amiloride-sensitive sodium channel (TC 1.A.6) family.</text>
</comment>
<accession>A7RL38</accession>
<evidence type="ECO:0000256" key="7">
    <source>
        <dbReference type="ARBA" id="ARBA00023065"/>
    </source>
</evidence>
<evidence type="ECO:0000256" key="12">
    <source>
        <dbReference type="SAM" id="MobiDB-lite"/>
    </source>
</evidence>
<evidence type="ECO:0000256" key="5">
    <source>
        <dbReference type="ARBA" id="ARBA00022989"/>
    </source>
</evidence>
<name>A7RL38_NEMVE</name>
<keyword evidence="3 11" id="KW-0894">Sodium channel</keyword>
<keyword evidence="6" id="KW-0915">Sodium</keyword>
<dbReference type="eggNOG" id="KOG4294">
    <property type="taxonomic scope" value="Eukaryota"/>
</dbReference>
<evidence type="ECO:0000256" key="11">
    <source>
        <dbReference type="RuleBase" id="RU000679"/>
    </source>
</evidence>
<keyword evidence="2 11" id="KW-0813">Transport</keyword>
<feature type="transmembrane region" description="Helical" evidence="13">
    <location>
        <begin position="53"/>
        <end position="71"/>
    </location>
</feature>
<dbReference type="OMA" id="HRIVMSR"/>
<evidence type="ECO:0000256" key="8">
    <source>
        <dbReference type="ARBA" id="ARBA00023136"/>
    </source>
</evidence>
<dbReference type="Proteomes" id="UP000001593">
    <property type="component" value="Unassembled WGS sequence"/>
</dbReference>
<keyword evidence="4 11" id="KW-0812">Transmembrane</keyword>
<keyword evidence="10 11" id="KW-0407">Ion channel</keyword>
<dbReference type="AlphaFoldDB" id="A7RL38"/>
<dbReference type="PANTHER" id="PTHR11690:SF222">
    <property type="entry name" value="AMILORIDE-SENSITIVE SODIUM CHANNEL SUBUNIT GAMMA"/>
    <property type="match status" value="1"/>
</dbReference>
<sequence>MESFNQNTKTDNKDCEEDEKREPQPTMLQDFAGYTTLHGFHFLIHPGSPLRRFIWLLMLLGCWVALFYQLYNSVDRLLAHRIVMSRGVEQPDEIDFPAITICNQNMMRRSKIKGTEAQRYLDELDTVFPKEGNVLKGNVSYETFVNKYGHDWENMFQNTEYSSCCWEALSEERKLQDKYPRKVADFSQSIMESFNQNTKTDIKDCKEDEKREPQPTMLQDFAGYTTLHGFHFLIHPGSPFRRFIWLLMLLGCWVALFYQLYNSVDRLLAHRIVMSRGVEQPDEIDFPAITICNQNIMRMSKINGTEAQKYLDELDDVFRKDIKKENVSYDAETFVNKYGHDWENMFENIPYSCMFQRFFICSAKNFTSFLSFTRGLCYTYNSGVNRSYVQRVSEAGRNNRLEFHLEAHPEEYYGPYSYEGIGFKIAVHDQSYVPNMDQEGYDITAGFYTNVRVKRYKEKSLPHPYKTNCGERKLEYYERYSRSACILECQALIRDVPFCSVLKIETGLTYMYYNWNTNQCDCPKPCVEISYSAQMSLLQYPTPSLVREIRKSFNDTEDYINNMRANSVIVSIFYETLLTDVFEEKNDYDISRFGSDLGGNLGLFLGCSLLTLVEFFDLGIRWCLGRKDKVQRS</sequence>
<comment type="subcellular location">
    <subcellularLocation>
        <location evidence="1">Membrane</location>
        <topology evidence="1">Multi-pass membrane protein</topology>
    </subcellularLocation>
</comment>
<dbReference type="PRINTS" id="PR01078">
    <property type="entry name" value="AMINACHANNEL"/>
</dbReference>
<reference evidence="14 15" key="1">
    <citation type="journal article" date="2007" name="Science">
        <title>Sea anemone genome reveals ancestral eumetazoan gene repertoire and genomic organization.</title>
        <authorList>
            <person name="Putnam N.H."/>
            <person name="Srivastava M."/>
            <person name="Hellsten U."/>
            <person name="Dirks B."/>
            <person name="Chapman J."/>
            <person name="Salamov A."/>
            <person name="Terry A."/>
            <person name="Shapiro H."/>
            <person name="Lindquist E."/>
            <person name="Kapitonov V.V."/>
            <person name="Jurka J."/>
            <person name="Genikhovich G."/>
            <person name="Grigoriev I.V."/>
            <person name="Lucas S.M."/>
            <person name="Steele R.E."/>
            <person name="Finnerty J.R."/>
            <person name="Technau U."/>
            <person name="Martindale M.Q."/>
            <person name="Rokhsar D.S."/>
        </authorList>
    </citation>
    <scope>NUCLEOTIDE SEQUENCE [LARGE SCALE GENOMIC DNA]</scope>
    <source>
        <strain evidence="15">CH2 X CH6</strain>
    </source>
</reference>
<evidence type="ECO:0000256" key="10">
    <source>
        <dbReference type="ARBA" id="ARBA00023303"/>
    </source>
</evidence>
<evidence type="ECO:0000256" key="9">
    <source>
        <dbReference type="ARBA" id="ARBA00023201"/>
    </source>
</evidence>
<evidence type="ECO:0000256" key="13">
    <source>
        <dbReference type="SAM" id="Phobius"/>
    </source>
</evidence>
<evidence type="ECO:0000313" key="14">
    <source>
        <dbReference type="EMBL" id="EDO47864.1"/>
    </source>
</evidence>
<evidence type="ECO:0000256" key="1">
    <source>
        <dbReference type="ARBA" id="ARBA00004141"/>
    </source>
</evidence>
<feature type="compositionally biased region" description="Basic and acidic residues" evidence="12">
    <location>
        <begin position="10"/>
        <end position="23"/>
    </location>
</feature>
<keyword evidence="5 13" id="KW-1133">Transmembrane helix</keyword>
<dbReference type="InParanoid" id="A7RL38"/>
<feature type="region of interest" description="Disordered" evidence="12">
    <location>
        <begin position="1"/>
        <end position="23"/>
    </location>
</feature>
<feature type="transmembrane region" description="Helical" evidence="13">
    <location>
        <begin position="243"/>
        <end position="261"/>
    </location>
</feature>
<evidence type="ECO:0000256" key="2">
    <source>
        <dbReference type="ARBA" id="ARBA00022448"/>
    </source>
</evidence>
<dbReference type="Gene3D" id="2.60.470.10">
    <property type="entry name" value="Acid-sensing ion channels like domains"/>
    <property type="match status" value="1"/>
</dbReference>
<organism evidence="14 15">
    <name type="scientific">Nematostella vectensis</name>
    <name type="common">Starlet sea anemone</name>
    <dbReference type="NCBI Taxonomy" id="45351"/>
    <lineage>
        <taxon>Eukaryota</taxon>
        <taxon>Metazoa</taxon>
        <taxon>Cnidaria</taxon>
        <taxon>Anthozoa</taxon>
        <taxon>Hexacorallia</taxon>
        <taxon>Actiniaria</taxon>
        <taxon>Edwardsiidae</taxon>
        <taxon>Nematostella</taxon>
    </lineage>
</organism>
<dbReference type="HOGENOM" id="CLU_410825_0_0_1"/>
<gene>
    <name evidence="14" type="ORF">NEMVEDRAFT_v1g239048</name>
</gene>
<dbReference type="PANTHER" id="PTHR11690">
    <property type="entry name" value="AMILORIDE-SENSITIVE SODIUM CHANNEL-RELATED"/>
    <property type="match status" value="1"/>
</dbReference>
<dbReference type="GO" id="GO:0035725">
    <property type="term" value="P:sodium ion transmembrane transport"/>
    <property type="evidence" value="ECO:0000318"/>
    <property type="project" value="GO_Central"/>
</dbReference>
<keyword evidence="8 13" id="KW-0472">Membrane</keyword>
<keyword evidence="15" id="KW-1185">Reference proteome</keyword>
<dbReference type="EMBL" id="DS469517">
    <property type="protein sequence ID" value="EDO47864.1"/>
    <property type="molecule type" value="Genomic_DNA"/>
</dbReference>
<dbReference type="Pfam" id="PF00858">
    <property type="entry name" value="ASC"/>
    <property type="match status" value="2"/>
</dbReference>
<dbReference type="Gene3D" id="1.10.287.770">
    <property type="entry name" value="YojJ-like"/>
    <property type="match status" value="1"/>
</dbReference>
<dbReference type="InterPro" id="IPR001873">
    <property type="entry name" value="ENaC"/>
</dbReference>
<keyword evidence="9 11" id="KW-0739">Sodium transport</keyword>
<evidence type="ECO:0000256" key="4">
    <source>
        <dbReference type="ARBA" id="ARBA00022692"/>
    </source>
</evidence>
<evidence type="ECO:0000256" key="3">
    <source>
        <dbReference type="ARBA" id="ARBA00022461"/>
    </source>
</evidence>
<proteinExistence type="inferred from homology"/>
<dbReference type="PhylomeDB" id="A7RL38"/>
<dbReference type="GO" id="GO:0005886">
    <property type="term" value="C:plasma membrane"/>
    <property type="evidence" value="ECO:0000318"/>
    <property type="project" value="GO_Central"/>
</dbReference>
<dbReference type="GO" id="GO:0015280">
    <property type="term" value="F:ligand-gated sodium channel activity"/>
    <property type="evidence" value="ECO:0000318"/>
    <property type="project" value="GO_Central"/>
</dbReference>
<evidence type="ECO:0000313" key="15">
    <source>
        <dbReference type="Proteomes" id="UP000001593"/>
    </source>
</evidence>
<evidence type="ECO:0000256" key="6">
    <source>
        <dbReference type="ARBA" id="ARBA00023053"/>
    </source>
</evidence>
<protein>
    <submittedName>
        <fullName evidence="14">Uncharacterized protein</fullName>
    </submittedName>
</protein>
<keyword evidence="7 11" id="KW-0406">Ion transport</keyword>